<accession>A0A9J5WUY5</accession>
<comment type="caution">
    <text evidence="1">The sequence shown here is derived from an EMBL/GenBank/DDBJ whole genome shotgun (WGS) entry which is preliminary data.</text>
</comment>
<organism evidence="1 2">
    <name type="scientific">Solanum commersonii</name>
    <name type="common">Commerson's wild potato</name>
    <name type="synonym">Commerson's nightshade</name>
    <dbReference type="NCBI Taxonomy" id="4109"/>
    <lineage>
        <taxon>Eukaryota</taxon>
        <taxon>Viridiplantae</taxon>
        <taxon>Streptophyta</taxon>
        <taxon>Embryophyta</taxon>
        <taxon>Tracheophyta</taxon>
        <taxon>Spermatophyta</taxon>
        <taxon>Magnoliopsida</taxon>
        <taxon>eudicotyledons</taxon>
        <taxon>Gunneridae</taxon>
        <taxon>Pentapetalae</taxon>
        <taxon>asterids</taxon>
        <taxon>lamiids</taxon>
        <taxon>Solanales</taxon>
        <taxon>Solanaceae</taxon>
        <taxon>Solanoideae</taxon>
        <taxon>Solaneae</taxon>
        <taxon>Solanum</taxon>
    </lineage>
</organism>
<sequence length="97" mass="11378">MDIRCDLINGVNWSRGANIYIFKFKRAPMRENQFYQFFTRYDLINGVIHGFLLIRYPDLFLAEIFHGHAFSSSNEPLSGKTKFTVLVCYSPWIFGDT</sequence>
<name>A0A9J5WUY5_SOLCO</name>
<dbReference type="EMBL" id="JACXVP010000010">
    <property type="protein sequence ID" value="KAG5578916.1"/>
    <property type="molecule type" value="Genomic_DNA"/>
</dbReference>
<reference evidence="1 2" key="1">
    <citation type="submission" date="2020-09" db="EMBL/GenBank/DDBJ databases">
        <title>De no assembly of potato wild relative species, Solanum commersonii.</title>
        <authorList>
            <person name="Cho K."/>
        </authorList>
    </citation>
    <scope>NUCLEOTIDE SEQUENCE [LARGE SCALE GENOMIC DNA]</scope>
    <source>
        <strain evidence="1">LZ3.2</strain>
        <tissue evidence="1">Leaf</tissue>
    </source>
</reference>
<keyword evidence="2" id="KW-1185">Reference proteome</keyword>
<proteinExistence type="predicted"/>
<dbReference type="AlphaFoldDB" id="A0A9J5WUY5"/>
<evidence type="ECO:0000313" key="1">
    <source>
        <dbReference type="EMBL" id="KAG5578916.1"/>
    </source>
</evidence>
<protein>
    <submittedName>
        <fullName evidence="1">Uncharacterized protein</fullName>
    </submittedName>
</protein>
<dbReference type="Proteomes" id="UP000824120">
    <property type="component" value="Chromosome 10"/>
</dbReference>
<gene>
    <name evidence="1" type="ORF">H5410_049543</name>
</gene>
<evidence type="ECO:0000313" key="2">
    <source>
        <dbReference type="Proteomes" id="UP000824120"/>
    </source>
</evidence>